<proteinExistence type="predicted"/>
<evidence type="ECO:0000313" key="1">
    <source>
        <dbReference type="EMBL" id="GAG58973.1"/>
    </source>
</evidence>
<sequence length="133" mass="14527">DLKTAQESLSATPYIYIDIDDSKGAGAVNYGTAGRLISLVYYEEPYRERATIVLDNHDRALDPGTLDLRGQYFEIGYGYNTTSGDKYSLTPGLWVKSQHAYSSEGVTICVLECEGIDPPIGYSKPLSSKACSV</sequence>
<reference evidence="1" key="1">
    <citation type="journal article" date="2014" name="Front. Microbiol.">
        <title>High frequency of phylogenetically diverse reductive dehalogenase-homologous genes in deep subseafloor sedimentary metagenomes.</title>
        <authorList>
            <person name="Kawai M."/>
            <person name="Futagami T."/>
            <person name="Toyoda A."/>
            <person name="Takaki Y."/>
            <person name="Nishi S."/>
            <person name="Hori S."/>
            <person name="Arai W."/>
            <person name="Tsubouchi T."/>
            <person name="Morono Y."/>
            <person name="Uchiyama I."/>
            <person name="Ito T."/>
            <person name="Fujiyama A."/>
            <person name="Inagaki F."/>
            <person name="Takami H."/>
        </authorList>
    </citation>
    <scope>NUCLEOTIDE SEQUENCE</scope>
    <source>
        <strain evidence="1">Expedition CK06-06</strain>
    </source>
</reference>
<feature type="non-terminal residue" evidence="1">
    <location>
        <position position="1"/>
    </location>
</feature>
<comment type="caution">
    <text evidence="1">The sequence shown here is derived from an EMBL/GenBank/DDBJ whole genome shotgun (WGS) entry which is preliminary data.</text>
</comment>
<organism evidence="1">
    <name type="scientific">marine sediment metagenome</name>
    <dbReference type="NCBI Taxonomy" id="412755"/>
    <lineage>
        <taxon>unclassified sequences</taxon>
        <taxon>metagenomes</taxon>
        <taxon>ecological metagenomes</taxon>
    </lineage>
</organism>
<accession>X0ZF90</accession>
<dbReference type="AlphaFoldDB" id="X0ZF90"/>
<gene>
    <name evidence="1" type="ORF">S01H4_14063</name>
</gene>
<dbReference type="EMBL" id="BART01006175">
    <property type="protein sequence ID" value="GAG58973.1"/>
    <property type="molecule type" value="Genomic_DNA"/>
</dbReference>
<protein>
    <submittedName>
        <fullName evidence="1">Uncharacterized protein</fullName>
    </submittedName>
</protein>
<name>X0ZF90_9ZZZZ</name>